<dbReference type="InterPro" id="IPR000717">
    <property type="entry name" value="PCI_dom"/>
</dbReference>
<dbReference type="Proteomes" id="UP001174909">
    <property type="component" value="Unassembled WGS sequence"/>
</dbReference>
<dbReference type="GO" id="GO:0005852">
    <property type="term" value="C:eukaryotic translation initiation factor 3 complex"/>
    <property type="evidence" value="ECO:0007669"/>
    <property type="project" value="TreeGrafter"/>
</dbReference>
<feature type="domain" description="PCI" evidence="2">
    <location>
        <begin position="188"/>
        <end position="350"/>
    </location>
</feature>
<evidence type="ECO:0000313" key="4">
    <source>
        <dbReference type="Proteomes" id="UP001174909"/>
    </source>
</evidence>
<evidence type="ECO:0000259" key="2">
    <source>
        <dbReference type="PROSITE" id="PS50250"/>
    </source>
</evidence>
<comment type="similarity">
    <text evidence="1">Belongs to the CSN7/EIF3M family. CSN7 subfamily.</text>
</comment>
<comment type="caution">
    <text evidence="3">The sequence shown here is derived from an EMBL/GenBank/DDBJ whole genome shotgun (WGS) entry which is preliminary data.</text>
</comment>
<organism evidence="3 4">
    <name type="scientific">Geodia barretti</name>
    <name type="common">Barrett's horny sponge</name>
    <dbReference type="NCBI Taxonomy" id="519541"/>
    <lineage>
        <taxon>Eukaryota</taxon>
        <taxon>Metazoa</taxon>
        <taxon>Porifera</taxon>
        <taxon>Demospongiae</taxon>
        <taxon>Heteroscleromorpha</taxon>
        <taxon>Tetractinellida</taxon>
        <taxon>Astrophorina</taxon>
        <taxon>Geodiidae</taxon>
        <taxon>Geodia</taxon>
    </lineage>
</organism>
<dbReference type="EMBL" id="CASHTH010003029">
    <property type="protein sequence ID" value="CAI8039198.1"/>
    <property type="molecule type" value="Genomic_DNA"/>
</dbReference>
<proteinExistence type="inferred from homology"/>
<protein>
    <submittedName>
        <fullName evidence="3">Eukaryotic translation initiation factor 3 subunit M</fullName>
    </submittedName>
</protein>
<keyword evidence="3" id="KW-0396">Initiation factor</keyword>
<gene>
    <name evidence="3" type="ORF">GBAR_LOCUS21786</name>
</gene>
<dbReference type="PROSITE" id="PS50250">
    <property type="entry name" value="PCI"/>
    <property type="match status" value="1"/>
</dbReference>
<dbReference type="SUPFAM" id="SSF46785">
    <property type="entry name" value="Winged helix' DNA-binding domain"/>
    <property type="match status" value="1"/>
</dbReference>
<dbReference type="AlphaFoldDB" id="A0AA35T1D0"/>
<dbReference type="Pfam" id="PF01399">
    <property type="entry name" value="PCI"/>
    <property type="match status" value="1"/>
</dbReference>
<dbReference type="PANTHER" id="PTHR15350">
    <property type="entry name" value="COP9 SIGNALOSOME COMPLEX SUBUNIT 7/DENDRITIC CELL PROTEIN GA17"/>
    <property type="match status" value="1"/>
</dbReference>
<keyword evidence="4" id="KW-1185">Reference proteome</keyword>
<name>A0AA35T1D0_GEOBA</name>
<evidence type="ECO:0000313" key="3">
    <source>
        <dbReference type="EMBL" id="CAI8039198.1"/>
    </source>
</evidence>
<dbReference type="GO" id="GO:0003743">
    <property type="term" value="F:translation initiation factor activity"/>
    <property type="evidence" value="ECO:0007669"/>
    <property type="project" value="UniProtKB-KW"/>
</dbReference>
<dbReference type="InterPro" id="IPR045237">
    <property type="entry name" value="COPS7/eIF3m"/>
</dbReference>
<accession>A0AA35T1D0</accession>
<dbReference type="InterPro" id="IPR036390">
    <property type="entry name" value="WH_DNA-bd_sf"/>
</dbReference>
<dbReference type="SMART" id="SM00088">
    <property type="entry name" value="PINT"/>
    <property type="match status" value="1"/>
</dbReference>
<evidence type="ECO:0000256" key="1">
    <source>
        <dbReference type="ARBA" id="ARBA00008482"/>
    </source>
</evidence>
<dbReference type="GO" id="GO:0002183">
    <property type="term" value="P:cytoplasmic translational initiation"/>
    <property type="evidence" value="ECO:0007669"/>
    <property type="project" value="TreeGrafter"/>
</dbReference>
<sequence length="384" mass="43564">MAGVPPLPITAFTALTDIAEDEQCQELEQYLTGKGAEFSSEPDGELSERFLPIIKNCHLVFHSTELNHQEIEGFFYTVVSLFHVVSADNAHRYMMEFLDQLTTRASKENGSFILRLLGLTFDQFEPTNQLCPLILTRRLEVACRTGLQSSLSLDLNKLEKLVSGWKMSEQEKKALYSDLWNTYQHSASKSVRSGLLIQLLKCYSVSEASQVLELSRQLVALSIADPHLFLMDHLLEIPPVAALRGERIYQLLILFVQEKLSSFVQFYNSNKDFVDGVGLDYQQAVHKMRLLTLASLASETSQVSFQDLTVQLDLPQERVEALIIEAIQLKLIRARINQMTESLVVMSSVHRTFSQPQWLLLCDRLSSLQQRIHSVRASLSNIKT</sequence>
<keyword evidence="3" id="KW-0648">Protein biosynthesis</keyword>
<dbReference type="PANTHER" id="PTHR15350:SF2">
    <property type="entry name" value="EUKARYOTIC TRANSLATION INITIATION FACTOR 3 SUBUNIT M"/>
    <property type="match status" value="1"/>
</dbReference>
<reference evidence="3" key="1">
    <citation type="submission" date="2023-03" db="EMBL/GenBank/DDBJ databases">
        <authorList>
            <person name="Steffen K."/>
            <person name="Cardenas P."/>
        </authorList>
    </citation>
    <scope>NUCLEOTIDE SEQUENCE</scope>
</reference>